<dbReference type="SMART" id="SM00531">
    <property type="entry name" value="TFIIE"/>
    <property type="match status" value="1"/>
</dbReference>
<dbReference type="InterPro" id="IPR024550">
    <property type="entry name" value="TFIIEa/SarR/Rpc3_HTH_dom"/>
</dbReference>
<dbReference type="GO" id="GO:0006367">
    <property type="term" value="P:transcription initiation at RNA polymerase II promoter"/>
    <property type="evidence" value="ECO:0007669"/>
    <property type="project" value="InterPro"/>
</dbReference>
<comment type="caution">
    <text evidence="7">The sequence shown here is derived from an EMBL/GenBank/DDBJ whole genome shotgun (WGS) entry which is preliminary data.</text>
</comment>
<gene>
    <name evidence="4" type="primary">tfe</name>
    <name evidence="7" type="ORF">JW744_03020</name>
</gene>
<comment type="function">
    <text evidence="4">Transcription factor that plays a role in the activation of archaeal genes transcribed by RNA polymerase. Facilitates transcription initiation by enhancing TATA-box recognition by TATA-box-binding protein (Tbp), and transcription factor B (Tfb) and RNA polymerase recruitment. Not absolutely required for transcription in vitro, but particularly important in cases where Tbp or Tfb function is not optimal. It dynamically alters the nucleic acid-binding properties of RNA polymerases by stabilizing the initiation complex and destabilizing elongation complexes. Seems to translocate with the RNA polymerase following initiation and acts by binding to the non template strand of the transcription bubble in elongation complexes.</text>
</comment>
<evidence type="ECO:0000313" key="8">
    <source>
        <dbReference type="Proteomes" id="UP000809243"/>
    </source>
</evidence>
<dbReference type="EMBL" id="JAFGDB010000047">
    <property type="protein sequence ID" value="MBN2067412.1"/>
    <property type="molecule type" value="Genomic_DNA"/>
</dbReference>
<feature type="domain" description="HTH TFE/IIEalpha-type" evidence="6">
    <location>
        <begin position="9"/>
        <end position="93"/>
    </location>
</feature>
<proteinExistence type="inferred from homology"/>
<keyword evidence="1 4" id="KW-0805">Transcription regulation</keyword>
<comment type="similarity">
    <text evidence="4">Belongs to the TFE family.</text>
</comment>
<dbReference type="AlphaFoldDB" id="A0A939C8W6"/>
<dbReference type="InterPro" id="IPR036388">
    <property type="entry name" value="WH-like_DNA-bd_sf"/>
</dbReference>
<name>A0A939C8W6_9ARCH</name>
<evidence type="ECO:0000256" key="3">
    <source>
        <dbReference type="ARBA" id="ARBA00023163"/>
    </source>
</evidence>
<dbReference type="HAMAP" id="MF_01909">
    <property type="entry name" value="TFE_arch"/>
    <property type="match status" value="1"/>
</dbReference>
<dbReference type="InterPro" id="IPR036390">
    <property type="entry name" value="WH_DNA-bd_sf"/>
</dbReference>
<sequence>MNKKIIASGFPLAQNFLKKVAGDPSVQLVRICERKGKRTTDEELAKKMKMKVTEVRTILNRLHYRGIAHYQKTKNKKTGWYNYTWEIKSKRILELLLEEQKEAIEKLKTTQSFEKTYTYFTCKRNCTSVPFEVAAEFQFKCPECNSTMEATNSDQRVKKIEKQITGIEREIETMAKII</sequence>
<evidence type="ECO:0000259" key="6">
    <source>
        <dbReference type="PROSITE" id="PS51344"/>
    </source>
</evidence>
<comment type="domain">
    <text evidence="4">The winged helix domain is involved in binding to DNA in the preinitiation complex.</text>
</comment>
<keyword evidence="2 4" id="KW-0238">DNA-binding</keyword>
<evidence type="ECO:0000256" key="5">
    <source>
        <dbReference type="SAM" id="Coils"/>
    </source>
</evidence>
<dbReference type="Proteomes" id="UP000809243">
    <property type="component" value="Unassembled WGS sequence"/>
</dbReference>
<dbReference type="Pfam" id="PF02002">
    <property type="entry name" value="TFIIE_alpha"/>
    <property type="match status" value="1"/>
</dbReference>
<evidence type="ECO:0000256" key="4">
    <source>
        <dbReference type="HAMAP-Rule" id="MF_01909"/>
    </source>
</evidence>
<dbReference type="PIRSF" id="PIRSF006373">
    <property type="entry name" value="TF_E_archaea"/>
    <property type="match status" value="1"/>
</dbReference>
<keyword evidence="5" id="KW-0175">Coiled coil</keyword>
<dbReference type="InterPro" id="IPR017919">
    <property type="entry name" value="TFIIE/TFIIEa_HTH"/>
</dbReference>
<evidence type="ECO:0000256" key="2">
    <source>
        <dbReference type="ARBA" id="ARBA00023125"/>
    </source>
</evidence>
<accession>A0A939C8W6</accession>
<keyword evidence="3 4" id="KW-0804">Transcription</keyword>
<feature type="coiled-coil region" evidence="5">
    <location>
        <begin position="150"/>
        <end position="177"/>
    </location>
</feature>
<comment type="subunit">
    <text evidence="4">Monomer. Interaction with RNA polymerase subunits RpoF and RpoE is necessary for Tfe stimulatory transcription activity. Able to interact with Tbp and RNA polymerase in the absence of DNA promoter. Interacts both with the preinitiation and elongation complexes.</text>
</comment>
<reference evidence="7" key="1">
    <citation type="submission" date="2021-01" db="EMBL/GenBank/DDBJ databases">
        <title>Active Sulfur Cycling in an Early Earth Analoge.</title>
        <authorList>
            <person name="Hahn C.R."/>
            <person name="Youssef N.H."/>
            <person name="Elshahed M."/>
        </authorList>
    </citation>
    <scope>NUCLEOTIDE SEQUENCE</scope>
    <source>
        <strain evidence="7">Zod_Metabat.1151</strain>
    </source>
</reference>
<evidence type="ECO:0000256" key="1">
    <source>
        <dbReference type="ARBA" id="ARBA00023015"/>
    </source>
</evidence>
<dbReference type="InterPro" id="IPR002853">
    <property type="entry name" value="TFIIE_asu"/>
</dbReference>
<dbReference type="PROSITE" id="PS51344">
    <property type="entry name" value="HTH_TFE_IIE"/>
    <property type="match status" value="1"/>
</dbReference>
<dbReference type="GO" id="GO:0003677">
    <property type="term" value="F:DNA binding"/>
    <property type="evidence" value="ECO:0007669"/>
    <property type="project" value="UniProtKB-KW"/>
</dbReference>
<dbReference type="InterPro" id="IPR016481">
    <property type="entry name" value="TF_E_archaea"/>
</dbReference>
<protein>
    <recommendedName>
        <fullName evidence="4">Transcription factor E</fullName>
        <shortName evidence="4">TFE</shortName>
    </recommendedName>
    <alternativeName>
        <fullName evidence="4">TFIIE subunit alpha homolog</fullName>
    </alternativeName>
    <alternativeName>
        <fullName evidence="4">Transcription initiation factor TFIIE</fullName>
    </alternativeName>
</protein>
<evidence type="ECO:0000313" key="7">
    <source>
        <dbReference type="EMBL" id="MBN2067412.1"/>
    </source>
</evidence>
<organism evidence="7 8">
    <name type="scientific">Candidatus Iainarchaeum sp</name>
    <dbReference type="NCBI Taxonomy" id="3101447"/>
    <lineage>
        <taxon>Archaea</taxon>
        <taxon>Candidatus Iainarchaeota</taxon>
        <taxon>Candidatus Iainarchaeia</taxon>
        <taxon>Candidatus Iainarchaeales</taxon>
        <taxon>Candidatus Iainarchaeaceae</taxon>
        <taxon>Candidatus Iainarchaeum</taxon>
    </lineage>
</organism>
<dbReference type="GO" id="GO:0006355">
    <property type="term" value="P:regulation of DNA-templated transcription"/>
    <property type="evidence" value="ECO:0007669"/>
    <property type="project" value="InterPro"/>
</dbReference>
<dbReference type="Gene3D" id="1.10.10.10">
    <property type="entry name" value="Winged helix-like DNA-binding domain superfamily/Winged helix DNA-binding domain"/>
    <property type="match status" value="1"/>
</dbReference>
<dbReference type="SUPFAM" id="SSF46785">
    <property type="entry name" value="Winged helix' DNA-binding domain"/>
    <property type="match status" value="1"/>
</dbReference>